<sequence length="273" mass="29601">MPSVYMEDLDAFTYRERIAQDNAVVLIPVGSIEQHGPHMPLNTDVLLSRAMAGATAAGIDGLVAAPVVYGYKSQQRSGGGNHLPGTTSLDASTVISIAKTLVLEFARHGARKIAFINGHFENYQFLYEGVDLALRELRQMGIEDLKVVLLSYWDFVDDATIAELYPNGFTGWDLEHGGVLETSLMLHLFPERVHMDKVVDAPPAVLPNYDVLPVNPDLTPESGCLSSAAEATVDKGRILLERASAGMAAALNHEFPHSMHVVRQAEHDASLAG</sequence>
<proteinExistence type="inferred from homology"/>
<evidence type="ECO:0000256" key="1">
    <source>
        <dbReference type="ARBA" id="ARBA00001947"/>
    </source>
</evidence>
<dbReference type="PANTHER" id="PTHR35005:SF1">
    <property type="entry name" value="2-AMINO-5-FORMYLAMINO-6-RIBOSYLAMINOPYRIMIDIN-4(3H)-ONE 5'-MONOPHOSPHATE DEFORMYLASE"/>
    <property type="match status" value="1"/>
</dbReference>
<evidence type="ECO:0000256" key="3">
    <source>
        <dbReference type="ARBA" id="ARBA00022801"/>
    </source>
</evidence>
<keyword evidence="3" id="KW-0378">Hydrolase</keyword>
<dbReference type="AlphaFoldDB" id="N1UUA6"/>
<comment type="similarity">
    <text evidence="5">Belongs to the creatininase superfamily.</text>
</comment>
<evidence type="ECO:0000313" key="6">
    <source>
        <dbReference type="EMBL" id="EMY32640.1"/>
    </source>
</evidence>
<keyword evidence="4" id="KW-0862">Zinc</keyword>
<dbReference type="GO" id="GO:0046872">
    <property type="term" value="F:metal ion binding"/>
    <property type="evidence" value="ECO:0007669"/>
    <property type="project" value="UniProtKB-KW"/>
</dbReference>
<dbReference type="InterPro" id="IPR031034">
    <property type="entry name" value="Creatininase"/>
</dbReference>
<dbReference type="Pfam" id="PF02633">
    <property type="entry name" value="Creatininase"/>
    <property type="match status" value="1"/>
</dbReference>
<keyword evidence="2" id="KW-0479">Metal-binding</keyword>
<dbReference type="GO" id="GO:0047789">
    <property type="term" value="F:creatininase activity"/>
    <property type="evidence" value="ECO:0007669"/>
    <property type="project" value="InterPro"/>
</dbReference>
<reference evidence="6 7" key="1">
    <citation type="journal article" date="2013" name="Genome Announc.">
        <title>Draft Genome Sequence of Arthrobacter crystallopoietes Strain BAB-32, Revealing Genes for Bioremediation.</title>
        <authorList>
            <person name="Joshi M.N."/>
            <person name="Pandit A.S."/>
            <person name="Sharma A."/>
            <person name="Pandya R.V."/>
            <person name="Desai S.M."/>
            <person name="Saxena A.K."/>
            <person name="Bagatharia S.B."/>
        </authorList>
    </citation>
    <scope>NUCLEOTIDE SEQUENCE [LARGE SCALE GENOMIC DNA]</scope>
    <source>
        <strain evidence="6 7">BAB-32</strain>
    </source>
</reference>
<keyword evidence="7" id="KW-1185">Reference proteome</keyword>
<dbReference type="Gene3D" id="3.40.50.10310">
    <property type="entry name" value="Creatininase"/>
    <property type="match status" value="1"/>
</dbReference>
<dbReference type="InterPro" id="IPR003785">
    <property type="entry name" value="Creatininase/forma_Hydrolase"/>
</dbReference>
<dbReference type="RefSeq" id="WP_005273386.1">
    <property type="nucleotide sequence ID" value="NZ_ANPE02000244.1"/>
</dbReference>
<dbReference type="GO" id="GO:0016811">
    <property type="term" value="F:hydrolase activity, acting on carbon-nitrogen (but not peptide) bonds, in linear amides"/>
    <property type="evidence" value="ECO:0007669"/>
    <property type="project" value="TreeGrafter"/>
</dbReference>
<protein>
    <submittedName>
        <fullName evidence="6">Creatininase</fullName>
    </submittedName>
</protein>
<evidence type="ECO:0000256" key="2">
    <source>
        <dbReference type="ARBA" id="ARBA00022723"/>
    </source>
</evidence>
<dbReference type="PANTHER" id="PTHR35005">
    <property type="entry name" value="3-DEHYDRO-SCYLLO-INOSOSE HYDROLASE"/>
    <property type="match status" value="1"/>
</dbReference>
<gene>
    <name evidence="6" type="ORF">D477_019106</name>
</gene>
<dbReference type="NCBIfam" id="TIGR04448">
    <property type="entry name" value="creatininase"/>
    <property type="match status" value="1"/>
</dbReference>
<dbReference type="EMBL" id="ANPE02000244">
    <property type="protein sequence ID" value="EMY32640.1"/>
    <property type="molecule type" value="Genomic_DNA"/>
</dbReference>
<dbReference type="GO" id="GO:0006601">
    <property type="term" value="P:creatine biosynthetic process"/>
    <property type="evidence" value="ECO:0007669"/>
    <property type="project" value="InterPro"/>
</dbReference>
<dbReference type="SUPFAM" id="SSF102215">
    <property type="entry name" value="Creatininase"/>
    <property type="match status" value="1"/>
</dbReference>
<comment type="caution">
    <text evidence="6">The sequence shown here is derived from an EMBL/GenBank/DDBJ whole genome shotgun (WGS) entry which is preliminary data.</text>
</comment>
<dbReference type="InterPro" id="IPR024087">
    <property type="entry name" value="Creatininase-like_sf"/>
</dbReference>
<comment type="cofactor">
    <cofactor evidence="1">
        <name>Zn(2+)</name>
        <dbReference type="ChEBI" id="CHEBI:29105"/>
    </cofactor>
</comment>
<dbReference type="OrthoDB" id="9801445at2"/>
<evidence type="ECO:0000313" key="7">
    <source>
        <dbReference type="Proteomes" id="UP000010729"/>
    </source>
</evidence>
<evidence type="ECO:0000256" key="5">
    <source>
        <dbReference type="ARBA" id="ARBA00024029"/>
    </source>
</evidence>
<organism evidence="6 7">
    <name type="scientific">Arthrobacter crystallopoietes BAB-32</name>
    <dbReference type="NCBI Taxonomy" id="1246476"/>
    <lineage>
        <taxon>Bacteria</taxon>
        <taxon>Bacillati</taxon>
        <taxon>Actinomycetota</taxon>
        <taxon>Actinomycetes</taxon>
        <taxon>Micrococcales</taxon>
        <taxon>Micrococcaceae</taxon>
        <taxon>Crystallibacter</taxon>
    </lineage>
</organism>
<dbReference type="GO" id="GO:0009231">
    <property type="term" value="P:riboflavin biosynthetic process"/>
    <property type="evidence" value="ECO:0007669"/>
    <property type="project" value="TreeGrafter"/>
</dbReference>
<dbReference type="GO" id="GO:0006602">
    <property type="term" value="P:creatinine catabolic process"/>
    <property type="evidence" value="ECO:0007669"/>
    <property type="project" value="InterPro"/>
</dbReference>
<accession>N1UUA6</accession>
<evidence type="ECO:0000256" key="4">
    <source>
        <dbReference type="ARBA" id="ARBA00022833"/>
    </source>
</evidence>
<dbReference type="Proteomes" id="UP000010729">
    <property type="component" value="Unassembled WGS sequence"/>
</dbReference>
<name>N1UUA6_9MICC</name>